<evidence type="ECO:0000256" key="3">
    <source>
        <dbReference type="SAM" id="MobiDB-lite"/>
    </source>
</evidence>
<evidence type="ECO:0000256" key="1">
    <source>
        <dbReference type="ARBA" id="ARBA00023015"/>
    </source>
</evidence>
<reference evidence="5 6" key="1">
    <citation type="submission" date="2021-01" db="EMBL/GenBank/DDBJ databases">
        <title>Whole genome shotgun sequence of Microbispora siamensis NBRC 104113.</title>
        <authorList>
            <person name="Komaki H."/>
            <person name="Tamura T."/>
        </authorList>
    </citation>
    <scope>NUCLEOTIDE SEQUENCE [LARGE SCALE GENOMIC DNA]</scope>
    <source>
        <strain evidence="5 6">NBRC 104113</strain>
    </source>
</reference>
<proteinExistence type="predicted"/>
<dbReference type="Pfam" id="PF03704">
    <property type="entry name" value="BTAD"/>
    <property type="match status" value="1"/>
</dbReference>
<comment type="caution">
    <text evidence="5">The sequence shown here is derived from an EMBL/GenBank/DDBJ whole genome shotgun (WGS) entry which is preliminary data.</text>
</comment>
<dbReference type="PANTHER" id="PTHR35807">
    <property type="entry name" value="TRANSCRIPTIONAL REGULATOR REDD-RELATED"/>
    <property type="match status" value="1"/>
</dbReference>
<dbReference type="EMBL" id="BOOF01000005">
    <property type="protein sequence ID" value="GIH60723.1"/>
    <property type="molecule type" value="Genomic_DNA"/>
</dbReference>
<evidence type="ECO:0000313" key="6">
    <source>
        <dbReference type="Proteomes" id="UP000660454"/>
    </source>
</evidence>
<dbReference type="Gene3D" id="1.25.40.10">
    <property type="entry name" value="Tetratricopeptide repeat domain"/>
    <property type="match status" value="1"/>
</dbReference>
<name>A0ABQ4GH23_9ACTN</name>
<evidence type="ECO:0000259" key="4">
    <source>
        <dbReference type="Pfam" id="PF03704"/>
    </source>
</evidence>
<organism evidence="5 6">
    <name type="scientific">Microbispora siamensis</name>
    <dbReference type="NCBI Taxonomy" id="564413"/>
    <lineage>
        <taxon>Bacteria</taxon>
        <taxon>Bacillati</taxon>
        <taxon>Actinomycetota</taxon>
        <taxon>Actinomycetes</taxon>
        <taxon>Streptosporangiales</taxon>
        <taxon>Streptosporangiaceae</taxon>
        <taxon>Microbispora</taxon>
    </lineage>
</organism>
<keyword evidence="6" id="KW-1185">Reference proteome</keyword>
<dbReference type="InterPro" id="IPR051677">
    <property type="entry name" value="AfsR-DnrI-RedD_regulator"/>
</dbReference>
<dbReference type="SUPFAM" id="SSF48452">
    <property type="entry name" value="TPR-like"/>
    <property type="match status" value="1"/>
</dbReference>
<dbReference type="PANTHER" id="PTHR35807:SF1">
    <property type="entry name" value="TRANSCRIPTIONAL REGULATOR REDD"/>
    <property type="match status" value="1"/>
</dbReference>
<dbReference type="InterPro" id="IPR005158">
    <property type="entry name" value="BTAD"/>
</dbReference>
<gene>
    <name evidence="5" type="ORF">Msi02_15400</name>
</gene>
<keyword evidence="2" id="KW-0804">Transcription</keyword>
<protein>
    <recommendedName>
        <fullName evidence="4">Bacterial transcriptional activator domain-containing protein</fullName>
    </recommendedName>
</protein>
<feature type="region of interest" description="Disordered" evidence="3">
    <location>
        <begin position="91"/>
        <end position="201"/>
    </location>
</feature>
<evidence type="ECO:0000313" key="5">
    <source>
        <dbReference type="EMBL" id="GIH60723.1"/>
    </source>
</evidence>
<dbReference type="InterPro" id="IPR011990">
    <property type="entry name" value="TPR-like_helical_dom_sf"/>
</dbReference>
<dbReference type="Proteomes" id="UP000660454">
    <property type="component" value="Unassembled WGS sequence"/>
</dbReference>
<accession>A0ABQ4GH23</accession>
<evidence type="ECO:0000256" key="2">
    <source>
        <dbReference type="ARBA" id="ARBA00023163"/>
    </source>
</evidence>
<keyword evidence="1" id="KW-0805">Transcription regulation</keyword>
<feature type="domain" description="Bacterial transcriptional activator" evidence="4">
    <location>
        <begin position="33"/>
        <end position="81"/>
    </location>
</feature>
<dbReference type="RefSeq" id="WP_239108205.1">
    <property type="nucleotide sequence ID" value="NZ_BOOF01000005.1"/>
</dbReference>
<sequence length="201" mass="20890">MSFAVLGPLDVRRDGRPGEVGGQRLRALLTLLLRGRPHGQLMRALYGSGRRVEALAAYEEARSTFAGRLGADPSPAPAELRLTMLRGEPAAEGTRPAPVATPTGHAGVDQAPPRAARRGFELAPVGGPQMGLRGGRDGPRAASGRRARVVPVAVRPPPGGRPASAGGEGDLGQAGRSLAVTPSAPCQRPSAEWRRTRAVSR</sequence>